<keyword evidence="2" id="KW-1185">Reference proteome</keyword>
<comment type="caution">
    <text evidence="1">The sequence shown here is derived from an EMBL/GenBank/DDBJ whole genome shotgun (WGS) entry which is preliminary data.</text>
</comment>
<dbReference type="Proteomes" id="UP000749559">
    <property type="component" value="Unassembled WGS sequence"/>
</dbReference>
<gene>
    <name evidence="1" type="ORF">OFUS_LOCUS2125</name>
</gene>
<dbReference type="InterPro" id="IPR052055">
    <property type="entry name" value="Hepadnavirus_pol/RT"/>
</dbReference>
<accession>A0A8S4N360</accession>
<evidence type="ECO:0000313" key="1">
    <source>
        <dbReference type="EMBL" id="CAH1774720.1"/>
    </source>
</evidence>
<organism evidence="1 2">
    <name type="scientific">Owenia fusiformis</name>
    <name type="common">Polychaete worm</name>
    <dbReference type="NCBI Taxonomy" id="6347"/>
    <lineage>
        <taxon>Eukaryota</taxon>
        <taxon>Metazoa</taxon>
        <taxon>Spiralia</taxon>
        <taxon>Lophotrochozoa</taxon>
        <taxon>Annelida</taxon>
        <taxon>Polychaeta</taxon>
        <taxon>Sedentaria</taxon>
        <taxon>Canalipalpata</taxon>
        <taxon>Sabellida</taxon>
        <taxon>Oweniida</taxon>
        <taxon>Oweniidae</taxon>
        <taxon>Owenia</taxon>
    </lineage>
</organism>
<proteinExistence type="predicted"/>
<dbReference type="PANTHER" id="PTHR33050:SF7">
    <property type="entry name" value="RIBONUCLEASE H"/>
    <property type="match status" value="1"/>
</dbReference>
<dbReference type="PANTHER" id="PTHR33050">
    <property type="entry name" value="REVERSE TRANSCRIPTASE DOMAIN-CONTAINING PROTEIN"/>
    <property type="match status" value="1"/>
</dbReference>
<dbReference type="OrthoDB" id="6079920at2759"/>
<protein>
    <submittedName>
        <fullName evidence="1">Uncharacterized protein</fullName>
    </submittedName>
</protein>
<dbReference type="AlphaFoldDB" id="A0A8S4N360"/>
<evidence type="ECO:0000313" key="2">
    <source>
        <dbReference type="Proteomes" id="UP000749559"/>
    </source>
</evidence>
<reference evidence="1" key="1">
    <citation type="submission" date="2022-03" db="EMBL/GenBank/DDBJ databases">
        <authorList>
            <person name="Martin C."/>
        </authorList>
    </citation>
    <scope>NUCLEOTIDE SEQUENCE</scope>
</reference>
<dbReference type="EMBL" id="CAIIXF020000001">
    <property type="protein sequence ID" value="CAH1774720.1"/>
    <property type="molecule type" value="Genomic_DNA"/>
</dbReference>
<name>A0A8S4N360_OWEFU</name>
<sequence length="208" mass="23696">MVDNQPVVQSWNNGGCKSLELNDILKSFFMVCLEKNIDLSLSRISTTNNPADMPSRRLSNMDAMLQSGIWAIIEHHFGPHSVDLMSLDSNSLVDRHFTPSPLPKSSGVDVFSQKIETEANPYVFPPFCMVLPVTRYLVERKVQRYTIVVAERFSLDPWWPVLNTYPVSKIFLAGICSNEALLYPSKREFIKDQYGLKFNLLAFRVSMS</sequence>